<evidence type="ECO:0000313" key="1">
    <source>
        <dbReference type="EMBL" id="KAJ7529177.1"/>
    </source>
</evidence>
<protein>
    <submittedName>
        <fullName evidence="1">Uncharacterized protein</fullName>
    </submittedName>
</protein>
<gene>
    <name evidence="1" type="ORF">O6H91_15G036700</name>
</gene>
<keyword evidence="2" id="KW-1185">Reference proteome</keyword>
<dbReference type="EMBL" id="CM055106">
    <property type="protein sequence ID" value="KAJ7529177.1"/>
    <property type="molecule type" value="Genomic_DNA"/>
</dbReference>
<proteinExistence type="predicted"/>
<sequence length="213" mass="23982">MRKLSERHMSPTDGYMFRIKNSSDKSKSCSHTITGEEKRLANAAAWAWHQRSSGGNTIPRWEAARSIVYRPSRFRYEALKEIDSQENTDAVMAAEKSPSSLLDGYELASVARHLDQGISASPLAASVNASSPNLQRRCCKKSQSRRRTVFCFSSKVVEAKNQCQHTKTQPTECRAHDHFQLRRPTTPVLGSRLIKALHLQQVFPIHNSTAQES</sequence>
<comment type="caution">
    <text evidence="1">The sequence shown here is derived from an EMBL/GenBank/DDBJ whole genome shotgun (WGS) entry which is preliminary data.</text>
</comment>
<accession>A0ACC2BHI5</accession>
<organism evidence="1 2">
    <name type="scientific">Diphasiastrum complanatum</name>
    <name type="common">Issler's clubmoss</name>
    <name type="synonym">Lycopodium complanatum</name>
    <dbReference type="NCBI Taxonomy" id="34168"/>
    <lineage>
        <taxon>Eukaryota</taxon>
        <taxon>Viridiplantae</taxon>
        <taxon>Streptophyta</taxon>
        <taxon>Embryophyta</taxon>
        <taxon>Tracheophyta</taxon>
        <taxon>Lycopodiopsida</taxon>
        <taxon>Lycopodiales</taxon>
        <taxon>Lycopodiaceae</taxon>
        <taxon>Lycopodioideae</taxon>
        <taxon>Diphasiastrum</taxon>
    </lineage>
</organism>
<dbReference type="Proteomes" id="UP001162992">
    <property type="component" value="Chromosome 15"/>
</dbReference>
<evidence type="ECO:0000313" key="2">
    <source>
        <dbReference type="Proteomes" id="UP001162992"/>
    </source>
</evidence>
<reference evidence="2" key="1">
    <citation type="journal article" date="2024" name="Proc. Natl. Acad. Sci. U.S.A.">
        <title>Extraordinary preservation of gene collinearity over three hundred million years revealed in homosporous lycophytes.</title>
        <authorList>
            <person name="Li C."/>
            <person name="Wickell D."/>
            <person name="Kuo L.Y."/>
            <person name="Chen X."/>
            <person name="Nie B."/>
            <person name="Liao X."/>
            <person name="Peng D."/>
            <person name="Ji J."/>
            <person name="Jenkins J."/>
            <person name="Williams M."/>
            <person name="Shu S."/>
            <person name="Plott C."/>
            <person name="Barry K."/>
            <person name="Rajasekar S."/>
            <person name="Grimwood J."/>
            <person name="Han X."/>
            <person name="Sun S."/>
            <person name="Hou Z."/>
            <person name="He W."/>
            <person name="Dai G."/>
            <person name="Sun C."/>
            <person name="Schmutz J."/>
            <person name="Leebens-Mack J.H."/>
            <person name="Li F.W."/>
            <person name="Wang L."/>
        </authorList>
    </citation>
    <scope>NUCLEOTIDE SEQUENCE [LARGE SCALE GENOMIC DNA]</scope>
    <source>
        <strain evidence="2">cv. PW_Plant_1</strain>
    </source>
</reference>
<name>A0ACC2BHI5_DIPCM</name>